<evidence type="ECO:0000256" key="2">
    <source>
        <dbReference type="ARBA" id="ARBA00004613"/>
    </source>
</evidence>
<organism evidence="8 9">
    <name type="scientific">Seohaeicola saemankumensis</name>
    <dbReference type="NCBI Taxonomy" id="481181"/>
    <lineage>
        <taxon>Bacteria</taxon>
        <taxon>Pseudomonadati</taxon>
        <taxon>Pseudomonadota</taxon>
        <taxon>Alphaproteobacteria</taxon>
        <taxon>Rhodobacterales</taxon>
        <taxon>Roseobacteraceae</taxon>
        <taxon>Seohaeicola</taxon>
    </lineage>
</organism>
<dbReference type="PROSITE" id="PS51677">
    <property type="entry name" value="NODB"/>
    <property type="match status" value="1"/>
</dbReference>
<evidence type="ECO:0000256" key="5">
    <source>
        <dbReference type="ARBA" id="ARBA00022729"/>
    </source>
</evidence>
<dbReference type="InterPro" id="IPR002509">
    <property type="entry name" value="NODB_dom"/>
</dbReference>
<feature type="domain" description="NodB homology" evidence="7">
    <location>
        <begin position="78"/>
        <end position="316"/>
    </location>
</feature>
<dbReference type="RefSeq" id="WP_380791390.1">
    <property type="nucleotide sequence ID" value="NZ_JBHTKR010000004.1"/>
</dbReference>
<dbReference type="PANTHER" id="PTHR34216">
    <property type="match status" value="1"/>
</dbReference>
<dbReference type="Pfam" id="PF01522">
    <property type="entry name" value="Polysacc_deac_1"/>
    <property type="match status" value="2"/>
</dbReference>
<reference evidence="9" key="1">
    <citation type="journal article" date="2019" name="Int. J. Syst. Evol. Microbiol.">
        <title>The Global Catalogue of Microorganisms (GCM) 10K type strain sequencing project: providing services to taxonomists for standard genome sequencing and annotation.</title>
        <authorList>
            <consortium name="The Broad Institute Genomics Platform"/>
            <consortium name="The Broad Institute Genome Sequencing Center for Infectious Disease"/>
            <person name="Wu L."/>
            <person name="Ma J."/>
        </authorList>
    </citation>
    <scope>NUCLEOTIDE SEQUENCE [LARGE SCALE GENOMIC DNA]</scope>
    <source>
        <strain evidence="9">CCUG 55328</strain>
    </source>
</reference>
<dbReference type="SUPFAM" id="SSF88713">
    <property type="entry name" value="Glycoside hydrolase/deacetylase"/>
    <property type="match status" value="1"/>
</dbReference>
<dbReference type="EMBL" id="JBHTKR010000004">
    <property type="protein sequence ID" value="MFD1195068.1"/>
    <property type="molecule type" value="Genomic_DNA"/>
</dbReference>
<proteinExistence type="inferred from homology"/>
<comment type="similarity">
    <text evidence="3">Belongs to the polysaccharide deacetylase family.</text>
</comment>
<accession>A0ABW3TDG6</accession>
<keyword evidence="5" id="KW-0732">Signal</keyword>
<comment type="caution">
    <text evidence="8">The sequence shown here is derived from an EMBL/GenBank/DDBJ whole genome shotgun (WGS) entry which is preliminary data.</text>
</comment>
<evidence type="ECO:0000259" key="7">
    <source>
        <dbReference type="PROSITE" id="PS51677"/>
    </source>
</evidence>
<dbReference type="PANTHER" id="PTHR34216:SF3">
    <property type="entry name" value="POLY-BETA-1,6-N-ACETYL-D-GLUCOSAMINE N-DEACETYLASE"/>
    <property type="match status" value="1"/>
</dbReference>
<sequence>MAATFPPPILRRLRRVPDGTVAVLCYHTLGTDDQGPDVWTALRIRDFRAQIKLLRRWFDVVDMDTAFGQAQVRTQGKPLAVVTFDDGDIGLYRHLIPFLAQDQVPVTVYVATSQIQTGVPYWFDRVMNALQAPIAIDLTLDELGKWRFGVQSGAARWQLLGPLLETMKTLVPERRALLTEKIEAQAGRGAEQRAALGPMSVAQLQALAACPGVTIGAHSHCHNLLDQIPMKQARESVLTSRALLQEWTGQDVRHFAYPNGNHNAALRGMLRDAGFATAVALDNGLALPGGDAFALSRIAVGRHDPMWRIKLRLAGL</sequence>
<comment type="subcellular location">
    <subcellularLocation>
        <location evidence="2">Secreted</location>
    </subcellularLocation>
</comment>
<evidence type="ECO:0000256" key="1">
    <source>
        <dbReference type="ARBA" id="ARBA00003236"/>
    </source>
</evidence>
<dbReference type="InterPro" id="IPR011330">
    <property type="entry name" value="Glyco_hydro/deAcase_b/a-brl"/>
</dbReference>
<evidence type="ECO:0000256" key="6">
    <source>
        <dbReference type="ARBA" id="ARBA00032976"/>
    </source>
</evidence>
<comment type="function">
    <text evidence="1">Is involved in generating a small heat-stable compound (Nod), an acylated oligomer of N-acetylglucosamine, that stimulates mitosis in various plant protoplasts.</text>
</comment>
<dbReference type="Proteomes" id="UP001597151">
    <property type="component" value="Unassembled WGS sequence"/>
</dbReference>
<name>A0ABW3TDG6_9RHOB</name>
<dbReference type="InterPro" id="IPR051398">
    <property type="entry name" value="Polysacch_Deacetylase"/>
</dbReference>
<evidence type="ECO:0000313" key="9">
    <source>
        <dbReference type="Proteomes" id="UP001597151"/>
    </source>
</evidence>
<dbReference type="CDD" id="cd10918">
    <property type="entry name" value="CE4_NodB_like_5s_6s"/>
    <property type="match status" value="1"/>
</dbReference>
<evidence type="ECO:0000313" key="8">
    <source>
        <dbReference type="EMBL" id="MFD1195068.1"/>
    </source>
</evidence>
<evidence type="ECO:0000256" key="4">
    <source>
        <dbReference type="ARBA" id="ARBA00020071"/>
    </source>
</evidence>
<evidence type="ECO:0000256" key="3">
    <source>
        <dbReference type="ARBA" id="ARBA00010973"/>
    </source>
</evidence>
<keyword evidence="9" id="KW-1185">Reference proteome</keyword>
<dbReference type="Gene3D" id="3.20.20.370">
    <property type="entry name" value="Glycoside hydrolase/deacetylase"/>
    <property type="match status" value="1"/>
</dbReference>
<gene>
    <name evidence="8" type="ORF">ACFQ3C_10335</name>
</gene>
<protein>
    <recommendedName>
        <fullName evidence="4">Chitooligosaccharide deacetylase</fullName>
    </recommendedName>
    <alternativeName>
        <fullName evidence="6">Nodulation protein B</fullName>
    </alternativeName>
</protein>